<organism evidence="2 3">
    <name type="scientific">Actinocatenispora rupis</name>
    <dbReference type="NCBI Taxonomy" id="519421"/>
    <lineage>
        <taxon>Bacteria</taxon>
        <taxon>Bacillati</taxon>
        <taxon>Actinomycetota</taxon>
        <taxon>Actinomycetes</taxon>
        <taxon>Micromonosporales</taxon>
        <taxon>Micromonosporaceae</taxon>
        <taxon>Actinocatenispora</taxon>
    </lineage>
</organism>
<accession>A0A8J3J8Q8</accession>
<comment type="caution">
    <text evidence="2">The sequence shown here is derived from an EMBL/GenBank/DDBJ whole genome shotgun (WGS) entry which is preliminary data.</text>
</comment>
<evidence type="ECO:0000256" key="1">
    <source>
        <dbReference type="SAM" id="MobiDB-lite"/>
    </source>
</evidence>
<name>A0A8J3J8Q8_9ACTN</name>
<dbReference type="AlphaFoldDB" id="A0A8J3J8Q8"/>
<keyword evidence="3" id="KW-1185">Reference proteome</keyword>
<gene>
    <name evidence="2" type="ORF">Aru02nite_46600</name>
</gene>
<dbReference type="RefSeq" id="WP_203661090.1">
    <property type="nucleotide sequence ID" value="NZ_BAAAZM010000020.1"/>
</dbReference>
<protein>
    <submittedName>
        <fullName evidence="2">Uncharacterized protein</fullName>
    </submittedName>
</protein>
<reference evidence="2" key="1">
    <citation type="submission" date="2021-01" db="EMBL/GenBank/DDBJ databases">
        <title>Whole genome shotgun sequence of Actinocatenispora rupis NBRC 107355.</title>
        <authorList>
            <person name="Komaki H."/>
            <person name="Tamura T."/>
        </authorList>
    </citation>
    <scope>NUCLEOTIDE SEQUENCE</scope>
    <source>
        <strain evidence="2">NBRC 107355</strain>
    </source>
</reference>
<evidence type="ECO:0000313" key="3">
    <source>
        <dbReference type="Proteomes" id="UP000612808"/>
    </source>
</evidence>
<sequence>MALQTDVDPEQGGQPVKPGHLPVSEMFSDRAGAGSPFGEDLAFPLPVDQIVYQLPAEHDAV</sequence>
<dbReference type="Proteomes" id="UP000612808">
    <property type="component" value="Unassembled WGS sequence"/>
</dbReference>
<proteinExistence type="predicted"/>
<evidence type="ECO:0000313" key="2">
    <source>
        <dbReference type="EMBL" id="GID13771.1"/>
    </source>
</evidence>
<feature type="region of interest" description="Disordered" evidence="1">
    <location>
        <begin position="1"/>
        <end position="38"/>
    </location>
</feature>
<dbReference type="EMBL" id="BOMB01000026">
    <property type="protein sequence ID" value="GID13771.1"/>
    <property type="molecule type" value="Genomic_DNA"/>
</dbReference>